<dbReference type="GO" id="GO:0030288">
    <property type="term" value="C:outer membrane-bounded periplasmic space"/>
    <property type="evidence" value="ECO:0007669"/>
    <property type="project" value="TreeGrafter"/>
</dbReference>
<dbReference type="InterPro" id="IPR002491">
    <property type="entry name" value="ABC_transptr_periplasmic_BD"/>
</dbReference>
<gene>
    <name evidence="7" type="ORF">DFR67_1053</name>
</gene>
<comment type="similarity">
    <text evidence="2">Belongs to the bacterial solute-binding protein 8 family.</text>
</comment>
<dbReference type="PANTHER" id="PTHR30532">
    <property type="entry name" value="IRON III DICITRATE-BINDING PERIPLASMIC PROTEIN"/>
    <property type="match status" value="1"/>
</dbReference>
<feature type="chain" id="PRO_5038816692" evidence="5">
    <location>
        <begin position="26"/>
        <end position="336"/>
    </location>
</feature>
<dbReference type="Gene3D" id="3.40.50.1980">
    <property type="entry name" value="Nitrogenase molybdenum iron protein domain"/>
    <property type="match status" value="2"/>
</dbReference>
<evidence type="ECO:0000256" key="1">
    <source>
        <dbReference type="ARBA" id="ARBA00004196"/>
    </source>
</evidence>
<feature type="domain" description="Fe/B12 periplasmic-binding" evidence="6">
    <location>
        <begin position="66"/>
        <end position="330"/>
    </location>
</feature>
<name>A0A318RNX7_WILLI</name>
<sequence length="336" mass="35972">MTTPFPSRRLATLVAAILSTLLLLTACSGSDGSSDTDANDSASGAGYPVRVDSTYGEITVDKKPERIVVIGADYVDMLAALGEKPIAYAGSGEADEEALFKLYPWLADVQTGPFDASLITTEYKANAEAIARLNPDLIIGTPYYIEQPQYDQLSAIAPTFVTIFSPDRQWTDNLTDFGTLTGKSAEAAQVIADVDAEFVEARKLLTGLQDKTVSIADFYGGGLRLMPTYRWVEDLGLKPAANQPPAGSPLEPLSPENLDQFEGQVSLIATYDEETRAALEADPRFADLPSVQNEAQFFVGRPIIDAGLAAGPASLSWLLNQIMPLLESTPLNSAGQ</sequence>
<keyword evidence="4 5" id="KW-0732">Signal</keyword>
<dbReference type="GO" id="GO:1901678">
    <property type="term" value="P:iron coordination entity transport"/>
    <property type="evidence" value="ECO:0007669"/>
    <property type="project" value="UniProtKB-ARBA"/>
</dbReference>
<dbReference type="CDD" id="cd01146">
    <property type="entry name" value="FhuD"/>
    <property type="match status" value="1"/>
</dbReference>
<organism evidence="7 8">
    <name type="scientific">Williamsia limnetica</name>
    <dbReference type="NCBI Taxonomy" id="882452"/>
    <lineage>
        <taxon>Bacteria</taxon>
        <taxon>Bacillati</taxon>
        <taxon>Actinomycetota</taxon>
        <taxon>Actinomycetes</taxon>
        <taxon>Mycobacteriales</taxon>
        <taxon>Nocardiaceae</taxon>
        <taxon>Williamsia</taxon>
    </lineage>
</organism>
<evidence type="ECO:0000256" key="5">
    <source>
        <dbReference type="SAM" id="SignalP"/>
    </source>
</evidence>
<evidence type="ECO:0000256" key="2">
    <source>
        <dbReference type="ARBA" id="ARBA00008814"/>
    </source>
</evidence>
<evidence type="ECO:0000256" key="3">
    <source>
        <dbReference type="ARBA" id="ARBA00022448"/>
    </source>
</evidence>
<reference evidence="7 8" key="1">
    <citation type="submission" date="2018-06" db="EMBL/GenBank/DDBJ databases">
        <title>Genomic Encyclopedia of Type Strains, Phase IV (KMG-IV): sequencing the most valuable type-strain genomes for metagenomic binning, comparative biology and taxonomic classification.</title>
        <authorList>
            <person name="Goeker M."/>
        </authorList>
    </citation>
    <scope>NUCLEOTIDE SEQUENCE [LARGE SCALE GENOMIC DNA]</scope>
    <source>
        <strain evidence="7 8">DSM 45521</strain>
    </source>
</reference>
<evidence type="ECO:0000313" key="7">
    <source>
        <dbReference type="EMBL" id="PYE17858.1"/>
    </source>
</evidence>
<dbReference type="SUPFAM" id="SSF53807">
    <property type="entry name" value="Helical backbone' metal receptor"/>
    <property type="match status" value="1"/>
</dbReference>
<proteinExistence type="inferred from homology"/>
<dbReference type="Proteomes" id="UP000247591">
    <property type="component" value="Unassembled WGS sequence"/>
</dbReference>
<evidence type="ECO:0000256" key="4">
    <source>
        <dbReference type="ARBA" id="ARBA00022729"/>
    </source>
</evidence>
<dbReference type="AlphaFoldDB" id="A0A318RNX7"/>
<accession>A0A318RNX7</accession>
<protein>
    <submittedName>
        <fullName evidence="7">ABC-type Fe3+-hydroxamate transport system substrate-binding protein</fullName>
    </submittedName>
</protein>
<evidence type="ECO:0000313" key="8">
    <source>
        <dbReference type="Proteomes" id="UP000247591"/>
    </source>
</evidence>
<feature type="signal peptide" evidence="5">
    <location>
        <begin position="1"/>
        <end position="25"/>
    </location>
</feature>
<keyword evidence="8" id="KW-1185">Reference proteome</keyword>
<dbReference type="PROSITE" id="PS50983">
    <property type="entry name" value="FE_B12_PBP"/>
    <property type="match status" value="1"/>
</dbReference>
<dbReference type="EMBL" id="QJSP01000005">
    <property type="protein sequence ID" value="PYE17858.1"/>
    <property type="molecule type" value="Genomic_DNA"/>
</dbReference>
<comment type="subcellular location">
    <subcellularLocation>
        <location evidence="1">Cell envelope</location>
    </subcellularLocation>
</comment>
<keyword evidence="3" id="KW-0813">Transport</keyword>
<dbReference type="Pfam" id="PF01497">
    <property type="entry name" value="Peripla_BP_2"/>
    <property type="match status" value="1"/>
</dbReference>
<comment type="caution">
    <text evidence="7">The sequence shown here is derived from an EMBL/GenBank/DDBJ whole genome shotgun (WGS) entry which is preliminary data.</text>
</comment>
<dbReference type="InterPro" id="IPR051313">
    <property type="entry name" value="Bact_iron-sidero_bind"/>
</dbReference>
<evidence type="ECO:0000259" key="6">
    <source>
        <dbReference type="PROSITE" id="PS50983"/>
    </source>
</evidence>
<dbReference type="PANTHER" id="PTHR30532:SF1">
    <property type="entry name" value="IRON(3+)-HYDROXAMATE-BINDING PROTEIN FHUD"/>
    <property type="match status" value="1"/>
</dbReference>